<protein>
    <submittedName>
        <fullName evidence="1">Uncharacterized protein</fullName>
    </submittedName>
</protein>
<organism evidence="1 2">
    <name type="scientific">Candidatus Scalindua brodae</name>
    <dbReference type="NCBI Taxonomy" id="237368"/>
    <lineage>
        <taxon>Bacteria</taxon>
        <taxon>Pseudomonadati</taxon>
        <taxon>Planctomycetota</taxon>
        <taxon>Candidatus Brocadiia</taxon>
        <taxon>Candidatus Brocadiales</taxon>
        <taxon>Candidatus Scalinduaceae</taxon>
        <taxon>Candidatus Scalindua</taxon>
    </lineage>
</organism>
<dbReference type="EMBL" id="JRYO01000044">
    <property type="protein sequence ID" value="KHE93648.1"/>
    <property type="molecule type" value="Genomic_DNA"/>
</dbReference>
<name>A0A0B0ER74_9BACT</name>
<dbReference type="AlphaFoldDB" id="A0A0B0ER74"/>
<reference evidence="1 2" key="1">
    <citation type="submission" date="2014-10" db="EMBL/GenBank/DDBJ databases">
        <title>Draft genome of anammox bacterium scalindua brodae, obtained using differential coverage binning of sequence data from two enrichment reactors.</title>
        <authorList>
            <person name="Speth D.R."/>
            <person name="Russ L."/>
            <person name="Kartal B."/>
            <person name="Op den Camp H.J."/>
            <person name="Dutilh B.E."/>
            <person name="Jetten M.S."/>
        </authorList>
    </citation>
    <scope>NUCLEOTIDE SEQUENCE [LARGE SCALE GENOMIC DNA]</scope>
    <source>
        <strain evidence="1">RU1</strain>
    </source>
</reference>
<proteinExistence type="predicted"/>
<comment type="caution">
    <text evidence="1">The sequence shown here is derived from an EMBL/GenBank/DDBJ whole genome shotgun (WGS) entry which is preliminary data.</text>
</comment>
<evidence type="ECO:0000313" key="1">
    <source>
        <dbReference type="EMBL" id="KHE93648.1"/>
    </source>
</evidence>
<dbReference type="Proteomes" id="UP000030652">
    <property type="component" value="Unassembled WGS sequence"/>
</dbReference>
<accession>A0A0B0ER74</accession>
<evidence type="ECO:0000313" key="2">
    <source>
        <dbReference type="Proteomes" id="UP000030652"/>
    </source>
</evidence>
<sequence>MTQPTTVETIAKKYSMSTDEFISLGSKLALKEKKEKFSD</sequence>
<gene>
    <name evidence="1" type="ORF">SCABRO_00600</name>
</gene>